<keyword evidence="1" id="KW-0808">Transferase</keyword>
<evidence type="ECO:0000313" key="4">
    <source>
        <dbReference type="EMBL" id="QPI16217.1"/>
    </source>
</evidence>
<dbReference type="InterPro" id="IPR050385">
    <property type="entry name" value="Archaeal_FAD_synthase"/>
</dbReference>
<dbReference type="PANTHER" id="PTHR43793">
    <property type="entry name" value="FAD SYNTHASE"/>
    <property type="match status" value="1"/>
</dbReference>
<accession>A0A7S9STS9</accession>
<gene>
    <name evidence="4" type="ORF">NIOZUU157_00100</name>
</gene>
<dbReference type="InterPro" id="IPR014729">
    <property type="entry name" value="Rossmann-like_a/b/a_fold"/>
</dbReference>
<dbReference type="GO" id="GO:0016779">
    <property type="term" value="F:nucleotidyltransferase activity"/>
    <property type="evidence" value="ECO:0007669"/>
    <property type="project" value="UniProtKB-KW"/>
</dbReference>
<evidence type="ECO:0000256" key="2">
    <source>
        <dbReference type="ARBA" id="ARBA00022695"/>
    </source>
</evidence>
<dbReference type="PANTHER" id="PTHR43793:SF1">
    <property type="entry name" value="FAD SYNTHASE"/>
    <property type="match status" value="1"/>
</dbReference>
<dbReference type="SUPFAM" id="SSF52374">
    <property type="entry name" value="Nucleotidylyl transferase"/>
    <property type="match status" value="1"/>
</dbReference>
<evidence type="ECO:0000256" key="1">
    <source>
        <dbReference type="ARBA" id="ARBA00022679"/>
    </source>
</evidence>
<dbReference type="NCBIfam" id="TIGR00125">
    <property type="entry name" value="cyt_tran_rel"/>
    <property type="match status" value="1"/>
</dbReference>
<dbReference type="EMBL" id="MW030544">
    <property type="protein sequence ID" value="QPI16217.1"/>
    <property type="molecule type" value="Genomic_DNA"/>
</dbReference>
<organism evidence="4">
    <name type="scientific">Virus NIOZ-UU157</name>
    <dbReference type="NCBI Taxonomy" id="2763269"/>
    <lineage>
        <taxon>Viruses</taxon>
    </lineage>
</organism>
<name>A0A7S9STS9_9VIRU</name>
<dbReference type="Pfam" id="PF01467">
    <property type="entry name" value="CTP_transf_like"/>
    <property type="match status" value="1"/>
</dbReference>
<proteinExistence type="predicted"/>
<dbReference type="Gene3D" id="3.40.50.620">
    <property type="entry name" value="HUPs"/>
    <property type="match status" value="1"/>
</dbReference>
<sequence length="148" mass="17400">MDQNKGKIGFTAGNFDIVHPGYIYTFESAKKECDYFIVFLHADPSETRYTKYKPVIPLHERYKTLMALRDVDEVVTYETEEDLLRLIEFFKPDVRILGDDYIGKRFTGDHLPIEVVYTTRSHGWSTTRLKNMITKMTIKQNPNILKEK</sequence>
<keyword evidence="2" id="KW-0548">Nucleotidyltransferase</keyword>
<feature type="domain" description="Cytidyltransferase-like" evidence="3">
    <location>
        <begin position="11"/>
        <end position="103"/>
    </location>
</feature>
<dbReference type="InterPro" id="IPR004821">
    <property type="entry name" value="Cyt_trans-like"/>
</dbReference>
<evidence type="ECO:0000259" key="3">
    <source>
        <dbReference type="Pfam" id="PF01467"/>
    </source>
</evidence>
<reference evidence="4" key="1">
    <citation type="submission" date="2020-08" db="EMBL/GenBank/DDBJ databases">
        <title>Bridging the membrane lipid divide: bacteria of the FCB group superphylum have the potential to synthesize archaeal ether lipids.</title>
        <authorList>
            <person name="Villanueva L."/>
            <person name="von Meijenfeldt F.A.B."/>
            <person name="Westbye A.B."/>
            <person name="Yadav S."/>
            <person name="Hopmans E.C."/>
            <person name="Dutilh B.E."/>
            <person name="Sinninghe Damste J.S."/>
        </authorList>
    </citation>
    <scope>NUCLEOTIDE SEQUENCE</scope>
    <source>
        <strain evidence="4">NIOZ-UU157</strain>
    </source>
</reference>
<protein>
    <recommendedName>
        <fullName evidence="3">Cytidyltransferase-like domain-containing protein</fullName>
    </recommendedName>
</protein>